<dbReference type="RefSeq" id="WP_379321974.1">
    <property type="nucleotide sequence ID" value="NZ_JBHTLM010000033.1"/>
</dbReference>
<name>A0ABW3S504_9BACL</name>
<comment type="caution">
    <text evidence="1">The sequence shown here is derived from an EMBL/GenBank/DDBJ whole genome shotgun (WGS) entry which is preliminary data.</text>
</comment>
<evidence type="ECO:0000313" key="1">
    <source>
        <dbReference type="EMBL" id="MFD1179550.1"/>
    </source>
</evidence>
<keyword evidence="2" id="KW-1185">Reference proteome</keyword>
<feature type="non-terminal residue" evidence="1">
    <location>
        <position position="1"/>
    </location>
</feature>
<dbReference type="Proteomes" id="UP001597262">
    <property type="component" value="Unassembled WGS sequence"/>
</dbReference>
<gene>
    <name evidence="1" type="ORF">ACFQ3W_25080</name>
</gene>
<organism evidence="1 2">
    <name type="scientific">Paenibacillus puldeungensis</name>
    <dbReference type="NCBI Taxonomy" id="696536"/>
    <lineage>
        <taxon>Bacteria</taxon>
        <taxon>Bacillati</taxon>
        <taxon>Bacillota</taxon>
        <taxon>Bacilli</taxon>
        <taxon>Bacillales</taxon>
        <taxon>Paenibacillaceae</taxon>
        <taxon>Paenibacillus</taxon>
    </lineage>
</organism>
<sequence length="82" mass="8480">APVVAAAAMRVAETASAAAVVRRAARDKATAVGAVAGTTKAAGVAEAANGQKPQYSQYLLMNADEWSYTNIFYVTFCSVHSL</sequence>
<protein>
    <submittedName>
        <fullName evidence="1">Uncharacterized protein</fullName>
    </submittedName>
</protein>
<accession>A0ABW3S504</accession>
<reference evidence="2" key="1">
    <citation type="journal article" date="2019" name="Int. J. Syst. Evol. Microbiol.">
        <title>The Global Catalogue of Microorganisms (GCM) 10K type strain sequencing project: providing services to taxonomists for standard genome sequencing and annotation.</title>
        <authorList>
            <consortium name="The Broad Institute Genomics Platform"/>
            <consortium name="The Broad Institute Genome Sequencing Center for Infectious Disease"/>
            <person name="Wu L."/>
            <person name="Ma J."/>
        </authorList>
    </citation>
    <scope>NUCLEOTIDE SEQUENCE [LARGE SCALE GENOMIC DNA]</scope>
    <source>
        <strain evidence="2">CCUG 59189</strain>
    </source>
</reference>
<dbReference type="EMBL" id="JBHTLM010000033">
    <property type="protein sequence ID" value="MFD1179550.1"/>
    <property type="molecule type" value="Genomic_DNA"/>
</dbReference>
<evidence type="ECO:0000313" key="2">
    <source>
        <dbReference type="Proteomes" id="UP001597262"/>
    </source>
</evidence>
<proteinExistence type="predicted"/>